<dbReference type="Gene3D" id="3.30.160.60">
    <property type="entry name" value="Classic Zinc Finger"/>
    <property type="match status" value="1"/>
</dbReference>
<reference evidence="4" key="2">
    <citation type="submission" date="2023-02" db="EMBL/GenBank/DDBJ databases">
        <authorList>
            <consortium name="DOE Joint Genome Institute"/>
            <person name="Mondo S.J."/>
            <person name="Chang Y."/>
            <person name="Wang Y."/>
            <person name="Ahrendt S."/>
            <person name="Andreopoulos W."/>
            <person name="Barry K."/>
            <person name="Beard J."/>
            <person name="Benny G.L."/>
            <person name="Blankenship S."/>
            <person name="Bonito G."/>
            <person name="Cuomo C."/>
            <person name="Desiro A."/>
            <person name="Gervers K.A."/>
            <person name="Hundley H."/>
            <person name="Kuo A."/>
            <person name="LaButti K."/>
            <person name="Lang B.F."/>
            <person name="Lipzen A."/>
            <person name="O'Donnell K."/>
            <person name="Pangilinan J."/>
            <person name="Reynolds N."/>
            <person name="Sandor L."/>
            <person name="Smith M.W."/>
            <person name="Tsang A."/>
            <person name="Grigoriev I.V."/>
            <person name="Stajich J.E."/>
            <person name="Spatafora J.W."/>
        </authorList>
    </citation>
    <scope>NUCLEOTIDE SEQUENCE</scope>
    <source>
        <strain evidence="4">RSA 2281</strain>
    </source>
</reference>
<comment type="caution">
    <text evidence="4">The sequence shown here is derived from an EMBL/GenBank/DDBJ whole genome shotgun (WGS) entry which is preliminary data.</text>
</comment>
<evidence type="ECO:0000256" key="2">
    <source>
        <dbReference type="SAM" id="MobiDB-lite"/>
    </source>
</evidence>
<accession>A0AAD5PAJ5</accession>
<evidence type="ECO:0000259" key="3">
    <source>
        <dbReference type="PROSITE" id="PS50217"/>
    </source>
</evidence>
<dbReference type="PROSITE" id="PS00036">
    <property type="entry name" value="BZIP_BASIC"/>
    <property type="match status" value="1"/>
</dbReference>
<dbReference type="GO" id="GO:0003700">
    <property type="term" value="F:DNA-binding transcription factor activity"/>
    <property type="evidence" value="ECO:0007669"/>
    <property type="project" value="InterPro"/>
</dbReference>
<proteinExistence type="predicted"/>
<dbReference type="SMART" id="SM00338">
    <property type="entry name" value="BRLZ"/>
    <property type="match status" value="1"/>
</dbReference>
<dbReference type="EMBL" id="JAIXMP010000025">
    <property type="protein sequence ID" value="KAI9253848.1"/>
    <property type="molecule type" value="Genomic_DNA"/>
</dbReference>
<name>A0AAD5PAJ5_9FUNG</name>
<keyword evidence="1" id="KW-0175">Coiled coil</keyword>
<sequence>MSTVTITQTSKKPVSSQESLEQEQYNQYKKMDDQLFQQFFQSLTGGPSVSSAETTATTTPAINTFVGDQQEQEQSWLSSPEWFAMGTGQQSVHSTPEIATPQDMFLTSPTTEHVAFDKPGFADLDVSAILNASLFDVPQSSSSASMQGTSAAPAAAPSSTTGGDDLHAALAALATVTQSPVVAQQQPATAVSSPVVQEQKSQASPVIDVTPAFSTRKRKSSSDAVSPVDEAAIKRQKNTDAARRSRLRKAMKMEGLEKRVSDLEKTNTTLLLRAAVLESEKSSLLAKEASYEQRIKALEAQLAQAHQSLAGLGSSQ</sequence>
<feature type="region of interest" description="Disordered" evidence="2">
    <location>
        <begin position="140"/>
        <end position="163"/>
    </location>
</feature>
<evidence type="ECO:0000313" key="4">
    <source>
        <dbReference type="EMBL" id="KAI9253848.1"/>
    </source>
</evidence>
<dbReference type="Proteomes" id="UP001209540">
    <property type="component" value="Unassembled WGS sequence"/>
</dbReference>
<feature type="region of interest" description="Disordered" evidence="2">
    <location>
        <begin position="1"/>
        <end position="23"/>
    </location>
</feature>
<feature type="domain" description="BZIP" evidence="3">
    <location>
        <begin position="234"/>
        <end position="291"/>
    </location>
</feature>
<gene>
    <name evidence="4" type="ORF">BDA99DRAFT_519137</name>
</gene>
<evidence type="ECO:0000313" key="5">
    <source>
        <dbReference type="Proteomes" id="UP001209540"/>
    </source>
</evidence>
<dbReference type="SUPFAM" id="SSF57959">
    <property type="entry name" value="Leucine zipper domain"/>
    <property type="match status" value="1"/>
</dbReference>
<dbReference type="InterPro" id="IPR004827">
    <property type="entry name" value="bZIP"/>
</dbReference>
<feature type="coiled-coil region" evidence="1">
    <location>
        <begin position="253"/>
        <end position="308"/>
    </location>
</feature>
<dbReference type="InterPro" id="IPR046347">
    <property type="entry name" value="bZIP_sf"/>
</dbReference>
<evidence type="ECO:0000256" key="1">
    <source>
        <dbReference type="SAM" id="Coils"/>
    </source>
</evidence>
<protein>
    <recommendedName>
        <fullName evidence="3">BZIP domain-containing protein</fullName>
    </recommendedName>
</protein>
<keyword evidence="5" id="KW-1185">Reference proteome</keyword>
<dbReference type="Pfam" id="PF07716">
    <property type="entry name" value="bZIP_2"/>
    <property type="match status" value="1"/>
</dbReference>
<dbReference type="CDD" id="cd12193">
    <property type="entry name" value="bZIP_GCN4"/>
    <property type="match status" value="1"/>
</dbReference>
<reference evidence="4" key="1">
    <citation type="journal article" date="2022" name="IScience">
        <title>Evolution of zygomycete secretomes and the origins of terrestrial fungal ecologies.</title>
        <authorList>
            <person name="Chang Y."/>
            <person name="Wang Y."/>
            <person name="Mondo S."/>
            <person name="Ahrendt S."/>
            <person name="Andreopoulos W."/>
            <person name="Barry K."/>
            <person name="Beard J."/>
            <person name="Benny G.L."/>
            <person name="Blankenship S."/>
            <person name="Bonito G."/>
            <person name="Cuomo C."/>
            <person name="Desiro A."/>
            <person name="Gervers K.A."/>
            <person name="Hundley H."/>
            <person name="Kuo A."/>
            <person name="LaButti K."/>
            <person name="Lang B.F."/>
            <person name="Lipzen A."/>
            <person name="O'Donnell K."/>
            <person name="Pangilinan J."/>
            <person name="Reynolds N."/>
            <person name="Sandor L."/>
            <person name="Smith M.E."/>
            <person name="Tsang A."/>
            <person name="Grigoriev I.V."/>
            <person name="Stajich J.E."/>
            <person name="Spatafora J.W."/>
        </authorList>
    </citation>
    <scope>NUCLEOTIDE SEQUENCE</scope>
    <source>
        <strain evidence="4">RSA 2281</strain>
    </source>
</reference>
<dbReference type="AlphaFoldDB" id="A0AAD5PAJ5"/>
<organism evidence="4 5">
    <name type="scientific">Phascolomyces articulosus</name>
    <dbReference type="NCBI Taxonomy" id="60185"/>
    <lineage>
        <taxon>Eukaryota</taxon>
        <taxon>Fungi</taxon>
        <taxon>Fungi incertae sedis</taxon>
        <taxon>Mucoromycota</taxon>
        <taxon>Mucoromycotina</taxon>
        <taxon>Mucoromycetes</taxon>
        <taxon>Mucorales</taxon>
        <taxon>Lichtheimiaceae</taxon>
        <taxon>Phascolomyces</taxon>
    </lineage>
</organism>
<dbReference type="PROSITE" id="PS50217">
    <property type="entry name" value="BZIP"/>
    <property type="match status" value="1"/>
</dbReference>